<protein>
    <submittedName>
        <fullName evidence="2">Uncharacterized protein</fullName>
    </submittedName>
</protein>
<evidence type="ECO:0000313" key="2">
    <source>
        <dbReference type="EMBL" id="NYF79145.1"/>
    </source>
</evidence>
<keyword evidence="3" id="KW-1185">Reference proteome</keyword>
<dbReference type="Proteomes" id="UP000589520">
    <property type="component" value="Unassembled WGS sequence"/>
</dbReference>
<sequence length="81" mass="9053">MPYIYIDKVLNELRDDLISAMHAAVERELHQGRVDVAKLYRSFNRAASGKVANPVWVSEKCVSETGNSGSKKKKRGTDSDD</sequence>
<gene>
    <name evidence="2" type="ORF">HDF17_001432</name>
</gene>
<dbReference type="RefSeq" id="WP_179489135.1">
    <property type="nucleotide sequence ID" value="NZ_JACCCW010000001.1"/>
</dbReference>
<feature type="region of interest" description="Disordered" evidence="1">
    <location>
        <begin position="62"/>
        <end position="81"/>
    </location>
</feature>
<reference evidence="2 3" key="1">
    <citation type="submission" date="2020-07" db="EMBL/GenBank/DDBJ databases">
        <title>Genomic Encyclopedia of Type Strains, Phase IV (KMG-V): Genome sequencing to study the core and pangenomes of soil and plant-associated prokaryotes.</title>
        <authorList>
            <person name="Whitman W."/>
        </authorList>
    </citation>
    <scope>NUCLEOTIDE SEQUENCE [LARGE SCALE GENOMIC DNA]</scope>
    <source>
        <strain evidence="2 3">X4EP2</strain>
    </source>
</reference>
<dbReference type="AlphaFoldDB" id="A0A7Y9PFT4"/>
<comment type="caution">
    <text evidence="2">The sequence shown here is derived from an EMBL/GenBank/DDBJ whole genome shotgun (WGS) entry which is preliminary data.</text>
</comment>
<proteinExistence type="predicted"/>
<dbReference type="EMBL" id="JACCCW010000001">
    <property type="protein sequence ID" value="NYF79145.1"/>
    <property type="molecule type" value="Genomic_DNA"/>
</dbReference>
<evidence type="ECO:0000256" key="1">
    <source>
        <dbReference type="SAM" id="MobiDB-lite"/>
    </source>
</evidence>
<name>A0A7Y9PFT4_9BACT</name>
<organism evidence="2 3">
    <name type="scientific">Granulicella arctica</name>
    <dbReference type="NCBI Taxonomy" id="940613"/>
    <lineage>
        <taxon>Bacteria</taxon>
        <taxon>Pseudomonadati</taxon>
        <taxon>Acidobacteriota</taxon>
        <taxon>Terriglobia</taxon>
        <taxon>Terriglobales</taxon>
        <taxon>Acidobacteriaceae</taxon>
        <taxon>Granulicella</taxon>
    </lineage>
</organism>
<accession>A0A7Y9PFT4</accession>
<evidence type="ECO:0000313" key="3">
    <source>
        <dbReference type="Proteomes" id="UP000589520"/>
    </source>
</evidence>